<dbReference type="KEGG" id="mai:MICA_535"/>
<dbReference type="PANTHER" id="PTHR43384:SF6">
    <property type="entry name" value="SEPTUM SITE-DETERMINING PROTEIN MIND HOMOLOG, CHLOROPLASTIC"/>
    <property type="match status" value="1"/>
</dbReference>
<dbReference type="GO" id="GO:0016887">
    <property type="term" value="F:ATP hydrolysis activity"/>
    <property type="evidence" value="ECO:0007669"/>
    <property type="project" value="TreeGrafter"/>
</dbReference>
<dbReference type="EMBL" id="CP002382">
    <property type="protein sequence ID" value="AEP08872.1"/>
    <property type="molecule type" value="Genomic_DNA"/>
</dbReference>
<dbReference type="RefSeq" id="WP_014102095.1">
    <property type="nucleotide sequence ID" value="NC_016026.1"/>
</dbReference>
<reference evidence="3 4" key="1">
    <citation type="journal article" date="2011" name="BMC Genomics">
        <title>Genomic insights into an obligate epibiotic bacterial predator: Micavibrio aeruginosavorus ARL-13.</title>
        <authorList>
            <person name="Wang Z."/>
            <person name="Kadouri D."/>
            <person name="Wu M."/>
        </authorList>
    </citation>
    <scope>NUCLEOTIDE SEQUENCE [LARGE SCALE GENOMIC DNA]</scope>
    <source>
        <strain evidence="3 4">ARL-13</strain>
    </source>
</reference>
<dbReference type="STRING" id="856793.MICA_535"/>
<keyword evidence="4" id="KW-1185">Reference proteome</keyword>
<dbReference type="Gene3D" id="3.40.50.2300">
    <property type="match status" value="1"/>
</dbReference>
<dbReference type="InterPro" id="IPR011006">
    <property type="entry name" value="CheY-like_superfamily"/>
</dbReference>
<evidence type="ECO:0000256" key="2">
    <source>
        <dbReference type="ARBA" id="ARBA00022840"/>
    </source>
</evidence>
<dbReference type="GO" id="GO:0005524">
    <property type="term" value="F:ATP binding"/>
    <property type="evidence" value="ECO:0007669"/>
    <property type="project" value="UniProtKB-KW"/>
</dbReference>
<dbReference type="HOGENOM" id="CLU_033160_0_0_5"/>
<accession>G2KLP2</accession>
<dbReference type="GO" id="GO:0005829">
    <property type="term" value="C:cytosol"/>
    <property type="evidence" value="ECO:0007669"/>
    <property type="project" value="TreeGrafter"/>
</dbReference>
<dbReference type="eggNOG" id="COG4963">
    <property type="taxonomic scope" value="Bacteria"/>
</dbReference>
<sequence length="418" mass="45067">MTAADATFTSVLLPGARVTMFARDRESLESFRSLVQDWRFARVQMEAVEGGVDEAIATFQSREAPDLLIIETDTIDEGFTQKLEALSAYCSENTAAIVIGPVNDVNLYRRLIGMGISEYLVRPVKPDTLAFDIARSLIERIGATGSRLVTFIGAKGGVGSTVLAEGMAWGMAEIMHQKTMLLDAAGGWSSLSVGMNFEPVTTLSEAVRTAQSGDADAFRRILFQADDRLHVLSTGGDVMLDNTVDPATFERLLDHLMTSYPVVIVDLSAAPVGLRQATLLRAHEIIVVTTPQLPALRAARSLMNEIRDLRGGKDDTVIDLIVNMIGSAQKHEIPKADIEAALDRKPSLMLDYKPSLFMAFESEGRKITSSPEGRDIAQTLLQLVAKLIRGAGSDVSGPANDAGGKGLSGILNKFKAKS</sequence>
<dbReference type="Gene3D" id="3.40.50.300">
    <property type="entry name" value="P-loop containing nucleotide triphosphate hydrolases"/>
    <property type="match status" value="1"/>
</dbReference>
<evidence type="ECO:0000313" key="4">
    <source>
        <dbReference type="Proteomes" id="UP000009286"/>
    </source>
</evidence>
<dbReference type="GO" id="GO:0051782">
    <property type="term" value="P:negative regulation of cell division"/>
    <property type="evidence" value="ECO:0007669"/>
    <property type="project" value="TreeGrafter"/>
</dbReference>
<dbReference type="SUPFAM" id="SSF52172">
    <property type="entry name" value="CheY-like"/>
    <property type="match status" value="1"/>
</dbReference>
<dbReference type="Proteomes" id="UP000009286">
    <property type="component" value="Chromosome"/>
</dbReference>
<dbReference type="AlphaFoldDB" id="G2KLP2"/>
<protein>
    <submittedName>
        <fullName evidence="3">Uncharacterized protein</fullName>
    </submittedName>
</protein>
<proteinExistence type="predicted"/>
<organism evidence="3 4">
    <name type="scientific">Micavibrio aeruginosavorus (strain ARL-13)</name>
    <dbReference type="NCBI Taxonomy" id="856793"/>
    <lineage>
        <taxon>Bacteria</taxon>
        <taxon>Pseudomonadati</taxon>
        <taxon>Bdellovibrionota</taxon>
        <taxon>Bdellovibrionia</taxon>
        <taxon>Bdellovibrionales</taxon>
        <taxon>Pseudobdellovibrionaceae</taxon>
        <taxon>Micavibrio</taxon>
    </lineage>
</organism>
<evidence type="ECO:0000256" key="1">
    <source>
        <dbReference type="ARBA" id="ARBA00022741"/>
    </source>
</evidence>
<dbReference type="OrthoDB" id="9783172at2"/>
<dbReference type="InterPro" id="IPR050625">
    <property type="entry name" value="ParA/MinD_ATPase"/>
</dbReference>
<dbReference type="InterPro" id="IPR027417">
    <property type="entry name" value="P-loop_NTPase"/>
</dbReference>
<name>G2KLP2_MICAA</name>
<evidence type="ECO:0000313" key="3">
    <source>
        <dbReference type="EMBL" id="AEP08872.1"/>
    </source>
</evidence>
<keyword evidence="1" id="KW-0547">Nucleotide-binding</keyword>
<dbReference type="SUPFAM" id="SSF52540">
    <property type="entry name" value="P-loop containing nucleoside triphosphate hydrolases"/>
    <property type="match status" value="1"/>
</dbReference>
<dbReference type="PANTHER" id="PTHR43384">
    <property type="entry name" value="SEPTUM SITE-DETERMINING PROTEIN MIND HOMOLOG, CHLOROPLASTIC-RELATED"/>
    <property type="match status" value="1"/>
</dbReference>
<dbReference type="GO" id="GO:0009898">
    <property type="term" value="C:cytoplasmic side of plasma membrane"/>
    <property type="evidence" value="ECO:0007669"/>
    <property type="project" value="TreeGrafter"/>
</dbReference>
<gene>
    <name evidence="3" type="ordered locus">MICA_535</name>
</gene>
<keyword evidence="2" id="KW-0067">ATP-binding</keyword>